<gene>
    <name evidence="2" type="ORF">NPIL_461661</name>
    <name evidence="1" type="ORF">NPIL_88351</name>
</gene>
<organism evidence="1 3">
    <name type="scientific">Nephila pilipes</name>
    <name type="common">Giant wood spider</name>
    <name type="synonym">Nephila maculata</name>
    <dbReference type="NCBI Taxonomy" id="299642"/>
    <lineage>
        <taxon>Eukaryota</taxon>
        <taxon>Metazoa</taxon>
        <taxon>Ecdysozoa</taxon>
        <taxon>Arthropoda</taxon>
        <taxon>Chelicerata</taxon>
        <taxon>Arachnida</taxon>
        <taxon>Araneae</taxon>
        <taxon>Araneomorphae</taxon>
        <taxon>Entelegynae</taxon>
        <taxon>Araneoidea</taxon>
        <taxon>Nephilidae</taxon>
        <taxon>Nephila</taxon>
    </lineage>
</organism>
<dbReference type="OrthoDB" id="550424at2759"/>
<dbReference type="EMBL" id="BMAW01116480">
    <property type="protein sequence ID" value="GFT70888.1"/>
    <property type="molecule type" value="Genomic_DNA"/>
</dbReference>
<sequence>MNLNVLPYTRQALCGANLMIPTLTEELLPLKINDIIYFAMENRFFGQGLLPPPKDNVRRENLGEVFKAHFSDTHSDDAESVLMDCLPT</sequence>
<dbReference type="EMBL" id="BMAW01113887">
    <property type="protein sequence ID" value="GFT59352.1"/>
    <property type="molecule type" value="Genomic_DNA"/>
</dbReference>
<accession>A0A8X6TY30</accession>
<name>A0A8X6TY30_NEPPI</name>
<protein>
    <submittedName>
        <fullName evidence="1">Uncharacterized protein</fullName>
    </submittedName>
</protein>
<evidence type="ECO:0000313" key="3">
    <source>
        <dbReference type="Proteomes" id="UP000887013"/>
    </source>
</evidence>
<comment type="caution">
    <text evidence="1">The sequence shown here is derived from an EMBL/GenBank/DDBJ whole genome shotgun (WGS) entry which is preliminary data.</text>
</comment>
<evidence type="ECO:0000313" key="2">
    <source>
        <dbReference type="EMBL" id="GFT70888.1"/>
    </source>
</evidence>
<keyword evidence="3" id="KW-1185">Reference proteome</keyword>
<evidence type="ECO:0000313" key="1">
    <source>
        <dbReference type="EMBL" id="GFT59352.1"/>
    </source>
</evidence>
<dbReference type="AlphaFoldDB" id="A0A8X6TY30"/>
<reference evidence="1" key="1">
    <citation type="submission" date="2020-08" db="EMBL/GenBank/DDBJ databases">
        <title>Multicomponent nature underlies the extraordinary mechanical properties of spider dragline silk.</title>
        <authorList>
            <person name="Kono N."/>
            <person name="Nakamura H."/>
            <person name="Mori M."/>
            <person name="Yoshida Y."/>
            <person name="Ohtoshi R."/>
            <person name="Malay A.D."/>
            <person name="Moran D.A.P."/>
            <person name="Tomita M."/>
            <person name="Numata K."/>
            <person name="Arakawa K."/>
        </authorList>
    </citation>
    <scope>NUCLEOTIDE SEQUENCE</scope>
</reference>
<dbReference type="Proteomes" id="UP000887013">
    <property type="component" value="Unassembled WGS sequence"/>
</dbReference>
<proteinExistence type="predicted"/>